<proteinExistence type="predicted"/>
<accession>A0A218WN54</accession>
<dbReference type="AlphaFoldDB" id="A0A218WN54"/>
<dbReference type="Proteomes" id="UP000197138">
    <property type="component" value="Unassembled WGS sequence"/>
</dbReference>
<dbReference type="EMBL" id="MTKT01003794">
    <property type="protein sequence ID" value="OWM74274.1"/>
    <property type="molecule type" value="Genomic_DNA"/>
</dbReference>
<gene>
    <name evidence="2" type="ORF">CDL15_Pgr008588</name>
</gene>
<evidence type="ECO:0000313" key="2">
    <source>
        <dbReference type="EMBL" id="OWM74274.1"/>
    </source>
</evidence>
<name>A0A218WN54_PUNGR</name>
<protein>
    <submittedName>
        <fullName evidence="2">Uncharacterized protein</fullName>
    </submittedName>
</protein>
<reference evidence="3" key="1">
    <citation type="journal article" date="2017" name="Plant J.">
        <title>The pomegranate (Punica granatum L.) genome and the genomics of punicalagin biosynthesis.</title>
        <authorList>
            <person name="Qin G."/>
            <person name="Xu C."/>
            <person name="Ming R."/>
            <person name="Tang H."/>
            <person name="Guyot R."/>
            <person name="Kramer E.M."/>
            <person name="Hu Y."/>
            <person name="Yi X."/>
            <person name="Qi Y."/>
            <person name="Xu X."/>
            <person name="Gao Z."/>
            <person name="Pan H."/>
            <person name="Jian J."/>
            <person name="Tian Y."/>
            <person name="Yue Z."/>
            <person name="Xu Y."/>
        </authorList>
    </citation>
    <scope>NUCLEOTIDE SEQUENCE [LARGE SCALE GENOMIC DNA]</scope>
    <source>
        <strain evidence="3">cv. Dabenzi</strain>
    </source>
</reference>
<evidence type="ECO:0000313" key="3">
    <source>
        <dbReference type="Proteomes" id="UP000197138"/>
    </source>
</evidence>
<evidence type="ECO:0000256" key="1">
    <source>
        <dbReference type="SAM" id="MobiDB-lite"/>
    </source>
</evidence>
<organism evidence="2 3">
    <name type="scientific">Punica granatum</name>
    <name type="common">Pomegranate</name>
    <dbReference type="NCBI Taxonomy" id="22663"/>
    <lineage>
        <taxon>Eukaryota</taxon>
        <taxon>Viridiplantae</taxon>
        <taxon>Streptophyta</taxon>
        <taxon>Embryophyta</taxon>
        <taxon>Tracheophyta</taxon>
        <taxon>Spermatophyta</taxon>
        <taxon>Magnoliopsida</taxon>
        <taxon>eudicotyledons</taxon>
        <taxon>Gunneridae</taxon>
        <taxon>Pentapetalae</taxon>
        <taxon>rosids</taxon>
        <taxon>malvids</taxon>
        <taxon>Myrtales</taxon>
        <taxon>Lythraceae</taxon>
        <taxon>Punica</taxon>
    </lineage>
</organism>
<sequence length="201" mass="23268">MQRHINFNTFRSKGCKHYEALNLLYRSTTATCDLRISSTDTPKSLRSYARIEEQFLAGHNSRGKEPIDLQEGSGDSDDLAREFDDLVITRSRCVRKRGSKTNSQLLELIDLYRESMIKKDKSKKSTPPESKKSKSVTSLEKPEKHSIEEAVDVLNEMRGTISMNEYFVGLSRITEDERWCCAFVRMFDEARREWLCRLVAT</sequence>
<comment type="caution">
    <text evidence="2">The sequence shown here is derived from an EMBL/GenBank/DDBJ whole genome shotgun (WGS) entry which is preliminary data.</text>
</comment>
<feature type="region of interest" description="Disordered" evidence="1">
    <location>
        <begin position="119"/>
        <end position="143"/>
    </location>
</feature>